<dbReference type="AlphaFoldDB" id="A0A8W8LFX4"/>
<feature type="transmembrane region" description="Helical" evidence="2">
    <location>
        <begin position="7"/>
        <end position="28"/>
    </location>
</feature>
<feature type="domain" description="C-type lectin" evidence="3">
    <location>
        <begin position="193"/>
        <end position="300"/>
    </location>
</feature>
<dbReference type="SUPFAM" id="SSF56436">
    <property type="entry name" value="C-type lectin-like"/>
    <property type="match status" value="1"/>
</dbReference>
<dbReference type="CDD" id="cd00037">
    <property type="entry name" value="CLECT"/>
    <property type="match status" value="1"/>
</dbReference>
<dbReference type="PROSITE" id="PS50041">
    <property type="entry name" value="C_TYPE_LECTIN_2"/>
    <property type="match status" value="1"/>
</dbReference>
<name>A0A8W8LFX4_MAGGI</name>
<reference evidence="4" key="1">
    <citation type="submission" date="2022-08" db="UniProtKB">
        <authorList>
            <consortium name="EnsemblMetazoa"/>
        </authorList>
    </citation>
    <scope>IDENTIFICATION</scope>
    <source>
        <strain evidence="4">05x7-T-G4-1.051#20</strain>
    </source>
</reference>
<keyword evidence="5" id="KW-1185">Reference proteome</keyword>
<keyword evidence="2" id="KW-0812">Transmembrane</keyword>
<evidence type="ECO:0000259" key="3">
    <source>
        <dbReference type="PROSITE" id="PS50041"/>
    </source>
</evidence>
<feature type="region of interest" description="Disordered" evidence="1">
    <location>
        <begin position="101"/>
        <end position="144"/>
    </location>
</feature>
<keyword evidence="2" id="KW-0472">Membrane</keyword>
<proteinExistence type="predicted"/>
<dbReference type="OMA" id="SILFCYK"/>
<dbReference type="PANTHER" id="PTHR22803">
    <property type="entry name" value="MANNOSE, PHOSPHOLIPASE, LECTIN RECEPTOR RELATED"/>
    <property type="match status" value="1"/>
</dbReference>
<dbReference type="InterPro" id="IPR050111">
    <property type="entry name" value="C-type_lectin/snaclec_domain"/>
</dbReference>
<evidence type="ECO:0000256" key="2">
    <source>
        <dbReference type="SAM" id="Phobius"/>
    </source>
</evidence>
<accession>A0A8W8LFX4</accession>
<dbReference type="InterPro" id="IPR016187">
    <property type="entry name" value="CTDL_fold"/>
</dbReference>
<evidence type="ECO:0000256" key="1">
    <source>
        <dbReference type="SAM" id="MobiDB-lite"/>
    </source>
</evidence>
<dbReference type="Gene3D" id="3.10.100.10">
    <property type="entry name" value="Mannose-Binding Protein A, subunit A"/>
    <property type="match status" value="1"/>
</dbReference>
<dbReference type="InterPro" id="IPR016186">
    <property type="entry name" value="C-type_lectin-like/link_sf"/>
</dbReference>
<dbReference type="Proteomes" id="UP000005408">
    <property type="component" value="Unassembled WGS sequence"/>
</dbReference>
<feature type="compositionally biased region" description="Low complexity" evidence="1">
    <location>
        <begin position="102"/>
        <end position="144"/>
    </location>
</feature>
<dbReference type="SMART" id="SM00034">
    <property type="entry name" value="CLECT"/>
    <property type="match status" value="1"/>
</dbReference>
<dbReference type="InterPro" id="IPR001304">
    <property type="entry name" value="C-type_lectin-like"/>
</dbReference>
<dbReference type="OrthoDB" id="6120568at2759"/>
<dbReference type="EnsemblMetazoa" id="G27801.1">
    <property type="protein sequence ID" value="G27801.1:cds"/>
    <property type="gene ID" value="G27801"/>
</dbReference>
<evidence type="ECO:0000313" key="4">
    <source>
        <dbReference type="EnsemblMetazoa" id="G27801.1:cds"/>
    </source>
</evidence>
<keyword evidence="2" id="KW-1133">Transmembrane helix</keyword>
<protein>
    <recommendedName>
        <fullName evidence="3">C-type lectin domain-containing protein</fullName>
    </recommendedName>
</protein>
<evidence type="ECO:0000313" key="5">
    <source>
        <dbReference type="Proteomes" id="UP000005408"/>
    </source>
</evidence>
<organism evidence="4 5">
    <name type="scientific">Magallana gigas</name>
    <name type="common">Pacific oyster</name>
    <name type="synonym">Crassostrea gigas</name>
    <dbReference type="NCBI Taxonomy" id="29159"/>
    <lineage>
        <taxon>Eukaryota</taxon>
        <taxon>Metazoa</taxon>
        <taxon>Spiralia</taxon>
        <taxon>Lophotrochozoa</taxon>
        <taxon>Mollusca</taxon>
        <taxon>Bivalvia</taxon>
        <taxon>Autobranchia</taxon>
        <taxon>Pteriomorphia</taxon>
        <taxon>Ostreida</taxon>
        <taxon>Ostreoidea</taxon>
        <taxon>Ostreidae</taxon>
        <taxon>Magallana</taxon>
    </lineage>
</organism>
<sequence>MSISKCEYLYFFIFLVGYCETLSEMYLYREVLIMRDRYKTSNISFVEQTRSKIQCGIQSTSVCQSFSYHKATSTCRGYDVIISDAMSSVLEGGWKTYNIDRTGSPPETSPYSSTVSTTTTTVPSTTTTTPRTTTLTTAPPITTTEPQTTEITTALSTVETTTTAPPTTTVTTAAPSCLACPSDYICKLSILFCYKYYPTRKHRGDSELDCSNDGGMLAIIDNVDKDNEILNYISTESISETFYWVQGKYLNNEWRYDDGSLMTYFRWAPYHPLKNDLIAFNSGNGFHGTEDTYQDVFFCEIRL</sequence>